<name>A0AA39VYG7_ACESA</name>
<dbReference type="PANTHER" id="PTHR31807:SF27">
    <property type="entry name" value="QWRF MOTIF-CONTAINING PROTEIN 7"/>
    <property type="match status" value="1"/>
</dbReference>
<organism evidence="3 4">
    <name type="scientific">Acer saccharum</name>
    <name type="common">Sugar maple</name>
    <dbReference type="NCBI Taxonomy" id="4024"/>
    <lineage>
        <taxon>Eukaryota</taxon>
        <taxon>Viridiplantae</taxon>
        <taxon>Streptophyta</taxon>
        <taxon>Embryophyta</taxon>
        <taxon>Tracheophyta</taxon>
        <taxon>Spermatophyta</taxon>
        <taxon>Magnoliopsida</taxon>
        <taxon>eudicotyledons</taxon>
        <taxon>Gunneridae</taxon>
        <taxon>Pentapetalae</taxon>
        <taxon>rosids</taxon>
        <taxon>malvids</taxon>
        <taxon>Sapindales</taxon>
        <taxon>Sapindaceae</taxon>
        <taxon>Hippocastanoideae</taxon>
        <taxon>Acereae</taxon>
        <taxon>Acer</taxon>
    </lineage>
</organism>
<feature type="compositionally biased region" description="Low complexity" evidence="2">
    <location>
        <begin position="12"/>
        <end position="24"/>
    </location>
</feature>
<feature type="region of interest" description="Disordered" evidence="2">
    <location>
        <begin position="48"/>
        <end position="134"/>
    </location>
</feature>
<accession>A0AA39VYG7</accession>
<dbReference type="EMBL" id="JAUESC010000004">
    <property type="protein sequence ID" value="KAK0595331.1"/>
    <property type="molecule type" value="Genomic_DNA"/>
</dbReference>
<comment type="similarity">
    <text evidence="1">Belongs to the QWRF family.</text>
</comment>
<dbReference type="Pfam" id="PF04484">
    <property type="entry name" value="QWRF"/>
    <property type="match status" value="1"/>
</dbReference>
<feature type="compositionally biased region" description="Low complexity" evidence="2">
    <location>
        <begin position="116"/>
        <end position="132"/>
    </location>
</feature>
<dbReference type="GO" id="GO:0051225">
    <property type="term" value="P:spindle assembly"/>
    <property type="evidence" value="ECO:0007669"/>
    <property type="project" value="TreeGrafter"/>
</dbReference>
<dbReference type="InterPro" id="IPR007573">
    <property type="entry name" value="QWRF"/>
</dbReference>
<sequence>METTHSRGGGRQHQPTTIPTTTQPLPRLMRSRSGATAMSLPENHACNINNSFNSSSQRFINNRSKSTTRTRNQKNNNNEENVNPSSMQKNKEGSKDGFVRFLQRGSGPRSSTTTPVSAAKNNNKVTKSVTNSPSAWALSPGRTSLCMVAPESPSVTSRAVKVKSSSGGGGGVSGILKYFRQKKVSPIQEEEYRNFRVVHNRLVQYRFANARAEATMASLNNVAQAEKILYMVTELASTLEQEDEYLKELDTIIPQIPTLLGLSKFSNSDKSSAIGLTVIHQTYTPLNPASPPNRNTSAAPIISNTHIMTTRVKNGIYKPKVYQSSQSSSNIDMVPSTVTEALRHTAWRQAM</sequence>
<evidence type="ECO:0000256" key="2">
    <source>
        <dbReference type="SAM" id="MobiDB-lite"/>
    </source>
</evidence>
<gene>
    <name evidence="3" type="ORF">LWI29_005656</name>
</gene>
<comment type="caution">
    <text evidence="3">The sequence shown here is derived from an EMBL/GenBank/DDBJ whole genome shotgun (WGS) entry which is preliminary data.</text>
</comment>
<feature type="compositionally biased region" description="Polar residues" evidence="2">
    <location>
        <begin position="48"/>
        <end position="65"/>
    </location>
</feature>
<evidence type="ECO:0000313" key="3">
    <source>
        <dbReference type="EMBL" id="KAK0595331.1"/>
    </source>
</evidence>
<dbReference type="PANTHER" id="PTHR31807">
    <property type="entry name" value="AUGMIN FAMILY MEMBER"/>
    <property type="match status" value="1"/>
</dbReference>
<dbReference type="AlphaFoldDB" id="A0AA39VYG7"/>
<reference evidence="3" key="2">
    <citation type="submission" date="2023-06" db="EMBL/GenBank/DDBJ databases">
        <authorList>
            <person name="Swenson N.G."/>
            <person name="Wegrzyn J.L."/>
            <person name="Mcevoy S.L."/>
        </authorList>
    </citation>
    <scope>NUCLEOTIDE SEQUENCE</scope>
    <source>
        <strain evidence="3">NS2018</strain>
        <tissue evidence="3">Leaf</tissue>
    </source>
</reference>
<feature type="compositionally biased region" description="Basic and acidic residues" evidence="2">
    <location>
        <begin position="89"/>
        <end position="98"/>
    </location>
</feature>
<keyword evidence="4" id="KW-1185">Reference proteome</keyword>
<evidence type="ECO:0000313" key="4">
    <source>
        <dbReference type="Proteomes" id="UP001168877"/>
    </source>
</evidence>
<dbReference type="GO" id="GO:0005737">
    <property type="term" value="C:cytoplasm"/>
    <property type="evidence" value="ECO:0007669"/>
    <property type="project" value="TreeGrafter"/>
</dbReference>
<feature type="region of interest" description="Disordered" evidence="2">
    <location>
        <begin position="1"/>
        <end position="28"/>
    </location>
</feature>
<dbReference type="GO" id="GO:0005880">
    <property type="term" value="C:nuclear microtubule"/>
    <property type="evidence" value="ECO:0007669"/>
    <property type="project" value="TreeGrafter"/>
</dbReference>
<dbReference type="GO" id="GO:0008017">
    <property type="term" value="F:microtubule binding"/>
    <property type="evidence" value="ECO:0007669"/>
    <property type="project" value="TreeGrafter"/>
</dbReference>
<evidence type="ECO:0000256" key="1">
    <source>
        <dbReference type="ARBA" id="ARBA00010016"/>
    </source>
</evidence>
<dbReference type="Proteomes" id="UP001168877">
    <property type="component" value="Unassembled WGS sequence"/>
</dbReference>
<protein>
    <submittedName>
        <fullName evidence="3">Uncharacterized protein</fullName>
    </submittedName>
</protein>
<proteinExistence type="inferred from homology"/>
<reference evidence="3" key="1">
    <citation type="journal article" date="2022" name="Plant J.">
        <title>Strategies of tolerance reflected in two North American maple genomes.</title>
        <authorList>
            <person name="McEvoy S.L."/>
            <person name="Sezen U.U."/>
            <person name="Trouern-Trend A."/>
            <person name="McMahon S.M."/>
            <person name="Schaberg P.G."/>
            <person name="Yang J."/>
            <person name="Wegrzyn J.L."/>
            <person name="Swenson N.G."/>
        </authorList>
    </citation>
    <scope>NUCLEOTIDE SEQUENCE</scope>
    <source>
        <strain evidence="3">NS2018</strain>
    </source>
</reference>